<evidence type="ECO:0000313" key="12">
    <source>
        <dbReference type="Proteomes" id="UP000193387"/>
    </source>
</evidence>
<proteinExistence type="predicted"/>
<keyword evidence="6 7" id="KW-0067">ATP-binding</keyword>
<dbReference type="GO" id="GO:0004674">
    <property type="term" value="F:protein serine/threonine kinase activity"/>
    <property type="evidence" value="ECO:0007669"/>
    <property type="project" value="UniProtKB-KW"/>
</dbReference>
<feature type="compositionally biased region" description="Pro residues" evidence="8">
    <location>
        <begin position="309"/>
        <end position="319"/>
    </location>
</feature>
<reference evidence="11 12" key="1">
    <citation type="submission" date="2016-01" db="EMBL/GenBank/DDBJ databases">
        <title>The new phylogeny of the genus Mycobacterium.</title>
        <authorList>
            <person name="Tarcisio F."/>
            <person name="Conor M."/>
            <person name="Antonella G."/>
            <person name="Elisabetta G."/>
            <person name="Giulia F.S."/>
            <person name="Sara T."/>
            <person name="Anna F."/>
            <person name="Clotilde B."/>
            <person name="Roberto B."/>
            <person name="Veronica D.S."/>
            <person name="Fabio R."/>
            <person name="Monica P."/>
            <person name="Olivier J."/>
            <person name="Enrico T."/>
            <person name="Nicola S."/>
        </authorList>
    </citation>
    <scope>NUCLEOTIDE SEQUENCE [LARGE SCALE GENOMIC DNA]</scope>
    <source>
        <strain evidence="11 12">DSM 44616</strain>
    </source>
</reference>
<dbReference type="AlphaFoldDB" id="A0AAJ3NPV1"/>
<organism evidence="11 12">
    <name type="scientific">Mycobacterium saskatchewanense</name>
    <dbReference type="NCBI Taxonomy" id="220927"/>
    <lineage>
        <taxon>Bacteria</taxon>
        <taxon>Bacillati</taxon>
        <taxon>Actinomycetota</taxon>
        <taxon>Actinomycetes</taxon>
        <taxon>Mycobacteriales</taxon>
        <taxon>Mycobacteriaceae</taxon>
        <taxon>Mycobacterium</taxon>
        <taxon>Mycobacterium simiae complex</taxon>
    </lineage>
</organism>
<evidence type="ECO:0000313" key="11">
    <source>
        <dbReference type="EMBL" id="ORW71008.1"/>
    </source>
</evidence>
<dbReference type="PROSITE" id="PS00108">
    <property type="entry name" value="PROTEIN_KINASE_ST"/>
    <property type="match status" value="1"/>
</dbReference>
<evidence type="ECO:0000256" key="2">
    <source>
        <dbReference type="ARBA" id="ARBA00022527"/>
    </source>
</evidence>
<gene>
    <name evidence="11" type="ORF">AWC23_15285</name>
</gene>
<keyword evidence="2" id="KW-0723">Serine/threonine-protein kinase</keyword>
<dbReference type="EC" id="2.7.11.1" evidence="1"/>
<feature type="binding site" evidence="7">
    <location>
        <position position="41"/>
    </location>
    <ligand>
        <name>ATP</name>
        <dbReference type="ChEBI" id="CHEBI:30616"/>
    </ligand>
</feature>
<dbReference type="InterPro" id="IPR008271">
    <property type="entry name" value="Ser/Thr_kinase_AS"/>
</dbReference>
<dbReference type="GO" id="GO:0005524">
    <property type="term" value="F:ATP binding"/>
    <property type="evidence" value="ECO:0007669"/>
    <property type="project" value="UniProtKB-UniRule"/>
</dbReference>
<name>A0AAJ3NPV1_9MYCO</name>
<evidence type="ECO:0000256" key="5">
    <source>
        <dbReference type="ARBA" id="ARBA00022777"/>
    </source>
</evidence>
<sequence length="564" mass="59340">MALASGATFAGYVIARKLGSGATADVYLVQDRRSAVWRALKVLSPELSADEDFRRRFQAETPAAANLTHPHIVEVHERGEFYGRLYVAMQYVEGINAARLMADRFPAVSPVGEVLALVTAVAEALDYAHDRGMLHLDVKPANILLTGRGEGEQRILLSDFGTAPALGATPGKYAAPEQAAAGAGAAVDSRADQYALAATAFHLLTGTSPGERPPSLSSLRPELARLDRVFARALAESPADRFETCRQFAEAANEQAGGSAADRSPEAALAAEYPAYAWPEIVAAEDVASVKAHAPVRKARAPRPTGSPRRPPGKLPPVTPARTRAARQPPAPPPRRRRPRRILLVFAAILLVVGLVALGFALGRTTGASGARPAGPAPAPSAEPPTPASPPAAPIPLDGSYRLDVQRTKQTFNYAADPQPPDVTTWWAFRSSCAPAECVTAAIRLDDGDHQRAAVPDAGQLIMRFADGRWQSQPEEARVACAGPDRPVQTQAATVVLSLKPRPGGDLAGEETVTVQSNECAQRSAVIRIPAILSRSGDVPPAVTGPDPATTADAPGPPTTGAHR</sequence>
<keyword evidence="4 7" id="KW-0547">Nucleotide-binding</keyword>
<dbReference type="InterPro" id="IPR000719">
    <property type="entry name" value="Prot_kinase_dom"/>
</dbReference>
<dbReference type="Gene3D" id="1.10.510.10">
    <property type="entry name" value="Transferase(Phosphotransferase) domain 1"/>
    <property type="match status" value="1"/>
</dbReference>
<keyword evidence="9" id="KW-0812">Transmembrane</keyword>
<dbReference type="SUPFAM" id="SSF56112">
    <property type="entry name" value="Protein kinase-like (PK-like)"/>
    <property type="match status" value="1"/>
</dbReference>
<dbReference type="InterPro" id="IPR017441">
    <property type="entry name" value="Protein_kinase_ATP_BS"/>
</dbReference>
<dbReference type="RefSeq" id="WP_085256229.1">
    <property type="nucleotide sequence ID" value="NZ_AP022573.1"/>
</dbReference>
<protein>
    <recommendedName>
        <fullName evidence="1">non-specific serine/threonine protein kinase</fullName>
        <ecNumber evidence="1">2.7.11.1</ecNumber>
    </recommendedName>
</protein>
<dbReference type="GO" id="GO:0080090">
    <property type="term" value="P:regulation of primary metabolic process"/>
    <property type="evidence" value="ECO:0007669"/>
    <property type="project" value="UniProtKB-ARBA"/>
</dbReference>
<dbReference type="Gene3D" id="3.30.200.20">
    <property type="entry name" value="Phosphorylase Kinase, domain 1"/>
    <property type="match status" value="1"/>
</dbReference>
<evidence type="ECO:0000256" key="9">
    <source>
        <dbReference type="SAM" id="Phobius"/>
    </source>
</evidence>
<dbReference type="CDD" id="cd14014">
    <property type="entry name" value="STKc_PknB_like"/>
    <property type="match status" value="1"/>
</dbReference>
<feature type="compositionally biased region" description="Low complexity" evidence="8">
    <location>
        <begin position="537"/>
        <end position="564"/>
    </location>
</feature>
<dbReference type="Proteomes" id="UP000193387">
    <property type="component" value="Unassembled WGS sequence"/>
</dbReference>
<evidence type="ECO:0000256" key="3">
    <source>
        <dbReference type="ARBA" id="ARBA00022679"/>
    </source>
</evidence>
<comment type="caution">
    <text evidence="11">The sequence shown here is derived from an EMBL/GenBank/DDBJ whole genome shotgun (WGS) entry which is preliminary data.</text>
</comment>
<keyword evidence="12" id="KW-1185">Reference proteome</keyword>
<dbReference type="EMBL" id="LQPR01000035">
    <property type="protein sequence ID" value="ORW71008.1"/>
    <property type="molecule type" value="Genomic_DNA"/>
</dbReference>
<feature type="domain" description="Protein kinase" evidence="10">
    <location>
        <begin position="12"/>
        <end position="276"/>
    </location>
</feature>
<evidence type="ECO:0000256" key="4">
    <source>
        <dbReference type="ARBA" id="ARBA00022741"/>
    </source>
</evidence>
<dbReference type="InterPro" id="IPR011009">
    <property type="entry name" value="Kinase-like_dom_sf"/>
</dbReference>
<keyword evidence="9" id="KW-0472">Membrane</keyword>
<dbReference type="PROSITE" id="PS00107">
    <property type="entry name" value="PROTEIN_KINASE_ATP"/>
    <property type="match status" value="1"/>
</dbReference>
<feature type="region of interest" description="Disordered" evidence="8">
    <location>
        <begin position="294"/>
        <end position="337"/>
    </location>
</feature>
<feature type="region of interest" description="Disordered" evidence="8">
    <location>
        <begin position="534"/>
        <end position="564"/>
    </location>
</feature>
<evidence type="ECO:0000256" key="8">
    <source>
        <dbReference type="SAM" id="MobiDB-lite"/>
    </source>
</evidence>
<dbReference type="Pfam" id="PF00069">
    <property type="entry name" value="Pkinase"/>
    <property type="match status" value="1"/>
</dbReference>
<dbReference type="PROSITE" id="PS50011">
    <property type="entry name" value="PROTEIN_KINASE_DOM"/>
    <property type="match status" value="1"/>
</dbReference>
<evidence type="ECO:0000256" key="7">
    <source>
        <dbReference type="PROSITE-ProRule" id="PRU10141"/>
    </source>
</evidence>
<feature type="region of interest" description="Disordered" evidence="8">
    <location>
        <begin position="367"/>
        <end position="399"/>
    </location>
</feature>
<evidence type="ECO:0000259" key="10">
    <source>
        <dbReference type="PROSITE" id="PS50011"/>
    </source>
</evidence>
<evidence type="ECO:0000256" key="1">
    <source>
        <dbReference type="ARBA" id="ARBA00012513"/>
    </source>
</evidence>
<dbReference type="PANTHER" id="PTHR43289">
    <property type="entry name" value="MITOGEN-ACTIVATED PROTEIN KINASE KINASE KINASE 20-RELATED"/>
    <property type="match status" value="1"/>
</dbReference>
<evidence type="ECO:0000256" key="6">
    <source>
        <dbReference type="ARBA" id="ARBA00022840"/>
    </source>
</evidence>
<feature type="transmembrane region" description="Helical" evidence="9">
    <location>
        <begin position="342"/>
        <end position="363"/>
    </location>
</feature>
<keyword evidence="9" id="KW-1133">Transmembrane helix</keyword>
<accession>A0AAJ3NPV1</accession>
<keyword evidence="5" id="KW-0418">Kinase</keyword>
<keyword evidence="3" id="KW-0808">Transferase</keyword>
<dbReference type="SMART" id="SM00220">
    <property type="entry name" value="S_TKc"/>
    <property type="match status" value="1"/>
</dbReference>
<feature type="compositionally biased region" description="Pro residues" evidence="8">
    <location>
        <begin position="375"/>
        <end position="394"/>
    </location>
</feature>
<dbReference type="PANTHER" id="PTHR43289:SF6">
    <property type="entry name" value="SERINE_THREONINE-PROTEIN KINASE NEKL-3"/>
    <property type="match status" value="1"/>
</dbReference>